<feature type="repeat" description="ANK" evidence="3">
    <location>
        <begin position="334"/>
        <end position="366"/>
    </location>
</feature>
<dbReference type="SUPFAM" id="SSF48403">
    <property type="entry name" value="Ankyrin repeat"/>
    <property type="match status" value="2"/>
</dbReference>
<organism evidence="6 7">
    <name type="scientific">Trichogramma brassicae</name>
    <dbReference type="NCBI Taxonomy" id="86971"/>
    <lineage>
        <taxon>Eukaryota</taxon>
        <taxon>Metazoa</taxon>
        <taxon>Ecdysozoa</taxon>
        <taxon>Arthropoda</taxon>
        <taxon>Hexapoda</taxon>
        <taxon>Insecta</taxon>
        <taxon>Pterygota</taxon>
        <taxon>Neoptera</taxon>
        <taxon>Endopterygota</taxon>
        <taxon>Hymenoptera</taxon>
        <taxon>Apocrita</taxon>
        <taxon>Proctotrupomorpha</taxon>
        <taxon>Chalcidoidea</taxon>
        <taxon>Trichogrammatidae</taxon>
        <taxon>Trichogramma</taxon>
    </lineage>
</organism>
<feature type="region of interest" description="Disordered" evidence="4">
    <location>
        <begin position="1182"/>
        <end position="1214"/>
    </location>
</feature>
<dbReference type="InterPro" id="IPR036770">
    <property type="entry name" value="Ankyrin_rpt-contain_sf"/>
</dbReference>
<feature type="repeat" description="ANK" evidence="3">
    <location>
        <begin position="407"/>
        <end position="439"/>
    </location>
</feature>
<feature type="repeat" description="ANK" evidence="3">
    <location>
        <begin position="106"/>
        <end position="138"/>
    </location>
</feature>
<evidence type="ECO:0000313" key="7">
    <source>
        <dbReference type="Proteomes" id="UP000479190"/>
    </source>
</evidence>
<keyword evidence="7" id="KW-1185">Reference proteome</keyword>
<protein>
    <recommendedName>
        <fullName evidence="5">F-box domain-containing protein</fullName>
    </recommendedName>
</protein>
<dbReference type="OrthoDB" id="6593077at2759"/>
<dbReference type="PROSITE" id="PS50181">
    <property type="entry name" value="FBOX"/>
    <property type="match status" value="1"/>
</dbReference>
<evidence type="ECO:0000256" key="2">
    <source>
        <dbReference type="ARBA" id="ARBA00023043"/>
    </source>
</evidence>
<accession>A0A6H5IPS2</accession>
<feature type="compositionally biased region" description="Polar residues" evidence="4">
    <location>
        <begin position="1084"/>
        <end position="1095"/>
    </location>
</feature>
<evidence type="ECO:0000256" key="1">
    <source>
        <dbReference type="ARBA" id="ARBA00022737"/>
    </source>
</evidence>
<feature type="repeat" description="ANK" evidence="3">
    <location>
        <begin position="261"/>
        <end position="293"/>
    </location>
</feature>
<feature type="compositionally biased region" description="Low complexity" evidence="4">
    <location>
        <begin position="1013"/>
        <end position="1034"/>
    </location>
</feature>
<feature type="region of interest" description="Disordered" evidence="4">
    <location>
        <begin position="1000"/>
        <end position="1111"/>
    </location>
</feature>
<dbReference type="PROSITE" id="PS50088">
    <property type="entry name" value="ANK_REPEAT"/>
    <property type="match status" value="9"/>
</dbReference>
<dbReference type="PROSITE" id="PS50297">
    <property type="entry name" value="ANK_REP_REGION"/>
    <property type="match status" value="9"/>
</dbReference>
<dbReference type="PANTHER" id="PTHR24123">
    <property type="entry name" value="ANKYRIN REPEAT-CONTAINING"/>
    <property type="match status" value="1"/>
</dbReference>
<evidence type="ECO:0000313" key="6">
    <source>
        <dbReference type="EMBL" id="CAB0037554.1"/>
    </source>
</evidence>
<proteinExistence type="predicted"/>
<dbReference type="InterPro" id="IPR051165">
    <property type="entry name" value="Multifunctional_ANK_Repeat"/>
</dbReference>
<feature type="compositionally biased region" description="Acidic residues" evidence="4">
    <location>
        <begin position="1097"/>
        <end position="1109"/>
    </location>
</feature>
<feature type="region of interest" description="Disordered" evidence="4">
    <location>
        <begin position="1257"/>
        <end position="1341"/>
    </location>
</feature>
<feature type="compositionally biased region" description="Basic and acidic residues" evidence="4">
    <location>
        <begin position="1289"/>
        <end position="1307"/>
    </location>
</feature>
<evidence type="ECO:0000256" key="3">
    <source>
        <dbReference type="PROSITE-ProRule" id="PRU00023"/>
    </source>
</evidence>
<gene>
    <name evidence="6" type="ORF">TBRA_LOCUS9378</name>
</gene>
<feature type="domain" description="F-box" evidence="5">
    <location>
        <begin position="1111"/>
        <end position="1155"/>
    </location>
</feature>
<reference evidence="6 7" key="1">
    <citation type="submission" date="2020-02" db="EMBL/GenBank/DDBJ databases">
        <authorList>
            <person name="Ferguson B K."/>
        </authorList>
    </citation>
    <scope>NUCLEOTIDE SEQUENCE [LARGE SCALE GENOMIC DNA]</scope>
</reference>
<dbReference type="PANTHER" id="PTHR24123:SF33">
    <property type="entry name" value="PROTEIN HOS4"/>
    <property type="match status" value="1"/>
</dbReference>
<feature type="compositionally biased region" description="Basic and acidic residues" evidence="4">
    <location>
        <begin position="1194"/>
        <end position="1206"/>
    </location>
</feature>
<evidence type="ECO:0000256" key="4">
    <source>
        <dbReference type="SAM" id="MobiDB-lite"/>
    </source>
</evidence>
<evidence type="ECO:0000259" key="5">
    <source>
        <dbReference type="PROSITE" id="PS50181"/>
    </source>
</evidence>
<dbReference type="SMART" id="SM00248">
    <property type="entry name" value="ANK"/>
    <property type="match status" value="16"/>
</dbReference>
<dbReference type="EMBL" id="CADCXV010000860">
    <property type="protein sequence ID" value="CAB0037554.1"/>
    <property type="molecule type" value="Genomic_DNA"/>
</dbReference>
<dbReference type="Pfam" id="PF12796">
    <property type="entry name" value="Ank_2"/>
    <property type="match status" value="4"/>
</dbReference>
<keyword evidence="1" id="KW-0677">Repeat</keyword>
<feature type="repeat" description="ANK" evidence="3">
    <location>
        <begin position="72"/>
        <end position="104"/>
    </location>
</feature>
<feature type="compositionally biased region" description="Basic residues" evidence="4">
    <location>
        <begin position="1053"/>
        <end position="1071"/>
    </location>
</feature>
<dbReference type="Gene3D" id="1.25.40.20">
    <property type="entry name" value="Ankyrin repeat-containing domain"/>
    <property type="match status" value="4"/>
</dbReference>
<feature type="compositionally biased region" description="Acidic residues" evidence="4">
    <location>
        <begin position="1035"/>
        <end position="1048"/>
    </location>
</feature>
<dbReference type="Proteomes" id="UP000479190">
    <property type="component" value="Unassembled WGS sequence"/>
</dbReference>
<dbReference type="InterPro" id="IPR001810">
    <property type="entry name" value="F-box_dom"/>
</dbReference>
<name>A0A6H5IPS2_9HYME</name>
<keyword evidence="2 3" id="KW-0040">ANK repeat</keyword>
<feature type="repeat" description="ANK" evidence="3">
    <location>
        <begin position="554"/>
        <end position="589"/>
    </location>
</feature>
<dbReference type="PRINTS" id="PR01415">
    <property type="entry name" value="ANKYRIN"/>
</dbReference>
<dbReference type="InterPro" id="IPR002110">
    <property type="entry name" value="Ankyrin_rpt"/>
</dbReference>
<feature type="repeat" description="ANK" evidence="3">
    <location>
        <begin position="188"/>
        <end position="220"/>
    </location>
</feature>
<feature type="repeat" description="ANK" evidence="3">
    <location>
        <begin position="630"/>
        <end position="658"/>
    </location>
</feature>
<feature type="repeat" description="ANK" evidence="3">
    <location>
        <begin position="481"/>
        <end position="513"/>
    </location>
</feature>
<sequence length="1390" mass="156654">MGIVNHDVGERFINFVIRAGYRDEPDIDEDDKPLLHRTTALHLATKYIHSCYLVPELFKIYDRCDVNYIDSNGFTHFHAACANGCSDVVEKFLEFGQDPNCLEQKSVDTPLNLAVRNNHKEVAALLLINGSNPNLVSVRGLTPMLIICMFENHNDDDNLMSMLFELSNDKYRPVQVNTPYKMGGSPLCGGTPLHFALYHGFKKVTELLLKNGADPNLSNEKGRTPLHSLCSRPDDDDLPEVFFKICDDVRLTIQIDAQDFLGYTSLSYALFNGLKAAVEVLLRNGADPNFVGAEGSRPLHCLAMNETDDDLAEKFFQICDDIGKTLQVDAQDGRGVRPLQISVVLGKRQITEALLRRGADPNAADAEGFTALHVIVSRKIDDDCAEKLFQVCGDIQRTLRVDARSKLGKTPLHLALQYDLTNVAESLLRNGADLTLANEDGRTPLHLMCIHCEEAGFLVKMLFELSDERKQPLRVDARDKFHWTPLHYAAHRGLEEVTELLLRRGADPNLAGDRGATALHVICIRPSAADMAEIFFKMNDDIQQAVQIDVQDKLGNTPLHIAVLTEHKDAEKLIELLLRRGANANLANIYALTPLLIICMRYWDEDLAELFFKICDEVRQSVQIDVRDKSGHTPLQWAVSNFLSNTVDLLLNRGADLSSFVFPTEKHFNKNYRVWLCDDNFKLTLASGLMAVVERLENRGYELERSDALTIMKLFHNYELFEKAADLDECWYDNEDFATKAKEIKIYPRIERFYYDDESEFDREKNETMMSPSLSIYDLVRLRPKEAAKLLTYEHYFELAHPKKLNKPCSSLNVACLVHLCEKLSKRFFRAWARIFFAELIHYRLPDLCCEIIDQLMNQDLYHICLAAVGKSSSIECSPRAISTCTHRSPALTRADADYIHNTSSRVAVLLLPHKNTYSAITACTFMPECILCPMLSALALLSLHYTGELLCVESAAATTRAVARISTRINLAETTVFLERRTTDRPAEAMPFIDRSNVEVDEKNNNHRNKKNAINSNNIISNNNKNDVNNNLSDADDDEDDDDNEEFEIAKNSRKRRLRHAAKPPAKRRCFGSSLHRSDRPQTRSSSATSIAETNENNEEDDDDDEEPFGLSLLSLPSEMHFKILEYLDNESLDAMRKVSVYFDAVAIGFYKTYTVWPVFSYFQLYYYTTERVIEYGPGDRRSEAHVPAPHGEASRARSGHDGLHENPASTGHVPEKIVLPRDKRCILFFTRVLPWVSTMKCLCVRSDLEDLVSAGRQRDAPDRALPSAAERPLPQRAGARLQALSAPRREELQTAEPVRDDDLRPVPDVPAPPEAVGRARQQDHRHAQSGAVSQHLDPDDLHILASGDTPYWTYATTAATATATVTTTTTATATRASARTTTARDMLI</sequence>